<protein>
    <submittedName>
        <fullName evidence="2">Uncharacterized protein</fullName>
    </submittedName>
</protein>
<proteinExistence type="predicted"/>
<evidence type="ECO:0000256" key="1">
    <source>
        <dbReference type="SAM" id="Phobius"/>
    </source>
</evidence>
<gene>
    <name evidence="2" type="ORF">LCGC14_1779180</name>
</gene>
<feature type="transmembrane region" description="Helical" evidence="1">
    <location>
        <begin position="21"/>
        <end position="39"/>
    </location>
</feature>
<dbReference type="EMBL" id="LAZR01016798">
    <property type="protein sequence ID" value="KKM02960.1"/>
    <property type="molecule type" value="Genomic_DNA"/>
</dbReference>
<reference evidence="2" key="1">
    <citation type="journal article" date="2015" name="Nature">
        <title>Complex archaea that bridge the gap between prokaryotes and eukaryotes.</title>
        <authorList>
            <person name="Spang A."/>
            <person name="Saw J.H."/>
            <person name="Jorgensen S.L."/>
            <person name="Zaremba-Niedzwiedzka K."/>
            <person name="Martijn J."/>
            <person name="Lind A.E."/>
            <person name="van Eijk R."/>
            <person name="Schleper C."/>
            <person name="Guy L."/>
            <person name="Ettema T.J."/>
        </authorList>
    </citation>
    <scope>NUCLEOTIDE SEQUENCE</scope>
</reference>
<keyword evidence="1" id="KW-1133">Transmembrane helix</keyword>
<comment type="caution">
    <text evidence="2">The sequence shown here is derived from an EMBL/GenBank/DDBJ whole genome shotgun (WGS) entry which is preliminary data.</text>
</comment>
<name>A0A0F9GVU8_9ZZZZ</name>
<keyword evidence="1" id="KW-0472">Membrane</keyword>
<organism evidence="2">
    <name type="scientific">marine sediment metagenome</name>
    <dbReference type="NCBI Taxonomy" id="412755"/>
    <lineage>
        <taxon>unclassified sequences</taxon>
        <taxon>metagenomes</taxon>
        <taxon>ecological metagenomes</taxon>
    </lineage>
</organism>
<keyword evidence="1" id="KW-0812">Transmembrane</keyword>
<evidence type="ECO:0000313" key="2">
    <source>
        <dbReference type="EMBL" id="KKM02960.1"/>
    </source>
</evidence>
<sequence length="42" mass="4647">MVESTEEDRPLCPCHGDMMRWLATLTIALGIFALIVAVIESL</sequence>
<accession>A0A0F9GVU8</accession>
<dbReference type="AlphaFoldDB" id="A0A0F9GVU8"/>